<sequence length="65" mass="7905">MSTFTLCRDVRGHFRIPFLNTMTKMNSRFYHLFQIDVPISSCHFFHTSFLFFLFFRLTITELISF</sequence>
<reference evidence="2 3" key="1">
    <citation type="submission" date="2018-04" db="EMBL/GenBank/DDBJ databases">
        <title>WGS assembly of Panicum hallii var. hallii HAL2.</title>
        <authorList>
            <person name="Lovell J."/>
            <person name="Jenkins J."/>
            <person name="Lowry D."/>
            <person name="Mamidi S."/>
            <person name="Sreedasyam A."/>
            <person name="Weng X."/>
            <person name="Barry K."/>
            <person name="Bonette J."/>
            <person name="Campitelli B."/>
            <person name="Daum C."/>
            <person name="Gordon S."/>
            <person name="Gould B."/>
            <person name="Lipzen A."/>
            <person name="MacQueen A."/>
            <person name="Palacio-Mejia J."/>
            <person name="Plott C."/>
            <person name="Shakirov E."/>
            <person name="Shu S."/>
            <person name="Yoshinaga Y."/>
            <person name="Zane M."/>
            <person name="Rokhsar D."/>
            <person name="Grimwood J."/>
            <person name="Schmutz J."/>
            <person name="Juenger T."/>
        </authorList>
    </citation>
    <scope>NUCLEOTIDE SEQUENCE [LARGE SCALE GENOMIC DNA]</scope>
    <source>
        <strain evidence="3">cv. HAL2</strain>
    </source>
</reference>
<evidence type="ECO:0000313" key="2">
    <source>
        <dbReference type="EMBL" id="PUZ55212.1"/>
    </source>
</evidence>
<protein>
    <submittedName>
        <fullName evidence="2">Uncharacterized protein</fullName>
    </submittedName>
</protein>
<keyword evidence="1" id="KW-1133">Transmembrane helix</keyword>
<gene>
    <name evidence="2" type="ORF">GQ55_5G194200</name>
</gene>
<keyword evidence="1" id="KW-0812">Transmembrane</keyword>
<keyword evidence="1" id="KW-0472">Membrane</keyword>
<name>A0A2T7DI03_9POAL</name>
<accession>A0A2T7DI03</accession>
<proteinExistence type="predicted"/>
<feature type="transmembrane region" description="Helical" evidence="1">
    <location>
        <begin position="29"/>
        <end position="55"/>
    </location>
</feature>
<evidence type="ECO:0000256" key="1">
    <source>
        <dbReference type="SAM" id="Phobius"/>
    </source>
</evidence>
<keyword evidence="3" id="KW-1185">Reference proteome</keyword>
<dbReference type="EMBL" id="CM009753">
    <property type="protein sequence ID" value="PUZ55212.1"/>
    <property type="molecule type" value="Genomic_DNA"/>
</dbReference>
<dbReference type="Gramene" id="PUZ55212">
    <property type="protein sequence ID" value="PUZ55212"/>
    <property type="gene ID" value="GQ55_5G194200"/>
</dbReference>
<evidence type="ECO:0000313" key="3">
    <source>
        <dbReference type="Proteomes" id="UP000244336"/>
    </source>
</evidence>
<dbReference type="Proteomes" id="UP000244336">
    <property type="component" value="Chromosome 5"/>
</dbReference>
<organism evidence="2 3">
    <name type="scientific">Panicum hallii var. hallii</name>
    <dbReference type="NCBI Taxonomy" id="1504633"/>
    <lineage>
        <taxon>Eukaryota</taxon>
        <taxon>Viridiplantae</taxon>
        <taxon>Streptophyta</taxon>
        <taxon>Embryophyta</taxon>
        <taxon>Tracheophyta</taxon>
        <taxon>Spermatophyta</taxon>
        <taxon>Magnoliopsida</taxon>
        <taxon>Liliopsida</taxon>
        <taxon>Poales</taxon>
        <taxon>Poaceae</taxon>
        <taxon>PACMAD clade</taxon>
        <taxon>Panicoideae</taxon>
        <taxon>Panicodae</taxon>
        <taxon>Paniceae</taxon>
        <taxon>Panicinae</taxon>
        <taxon>Panicum</taxon>
        <taxon>Panicum sect. Panicum</taxon>
    </lineage>
</organism>
<dbReference type="AlphaFoldDB" id="A0A2T7DI03"/>